<evidence type="ECO:0000313" key="2">
    <source>
        <dbReference type="EMBL" id="CAH0535536.1"/>
    </source>
</evidence>
<gene>
    <name evidence="2" type="ORF">VST7929_03103</name>
</gene>
<dbReference type="EMBL" id="CAKLDI010000002">
    <property type="protein sequence ID" value="CAH0535536.1"/>
    <property type="molecule type" value="Genomic_DNA"/>
</dbReference>
<feature type="signal peptide" evidence="1">
    <location>
        <begin position="1"/>
        <end position="22"/>
    </location>
</feature>
<dbReference type="Gene3D" id="2.60.40.1890">
    <property type="entry name" value="PCu(A)C copper chaperone"/>
    <property type="match status" value="1"/>
</dbReference>
<keyword evidence="1" id="KW-0732">Signal</keyword>
<dbReference type="InterPro" id="IPR058248">
    <property type="entry name" value="Lxx211020-like"/>
</dbReference>
<dbReference type="Proteomes" id="UP000838672">
    <property type="component" value="Unassembled WGS sequence"/>
</dbReference>
<protein>
    <recommendedName>
        <fullName evidence="4">Copper chaperone PCu(A)C</fullName>
    </recommendedName>
</protein>
<evidence type="ECO:0000256" key="1">
    <source>
        <dbReference type="SAM" id="SignalP"/>
    </source>
</evidence>
<dbReference type="PANTHER" id="PTHR36302">
    <property type="entry name" value="BLR7088 PROTEIN"/>
    <property type="match status" value="1"/>
</dbReference>
<dbReference type="InterPro" id="IPR036182">
    <property type="entry name" value="PCuAC_sf"/>
</dbReference>
<dbReference type="PANTHER" id="PTHR36302:SF1">
    <property type="entry name" value="COPPER CHAPERONE PCU(A)C"/>
    <property type="match status" value="1"/>
</dbReference>
<keyword evidence="3" id="KW-1185">Reference proteome</keyword>
<name>A0ABN8E200_9VIBR</name>
<comment type="caution">
    <text evidence="2">The sequence shown here is derived from an EMBL/GenBank/DDBJ whole genome shotgun (WGS) entry which is preliminary data.</text>
</comment>
<feature type="chain" id="PRO_5045784028" description="Copper chaperone PCu(A)C" evidence="1">
    <location>
        <begin position="23"/>
        <end position="140"/>
    </location>
</feature>
<proteinExistence type="predicted"/>
<sequence>MNPLIKRLCWLLVLLFSPFSMAAVTVTDGYVAQKSADQSNGAAYMVIHNQGSSDITLVMVNSPVATKSNIYQFIERNGKKRKRLLNKGLLIKANSSVTLAPETLVIALMGSNQALNPGDMVKIRLNFDNNELLELDLPVK</sequence>
<reference evidence="2" key="1">
    <citation type="submission" date="2021-11" db="EMBL/GenBank/DDBJ databases">
        <authorList>
            <person name="Rodrigo-Torres L."/>
            <person name="Arahal R. D."/>
            <person name="Lucena T."/>
        </authorList>
    </citation>
    <scope>NUCLEOTIDE SEQUENCE</scope>
    <source>
        <strain evidence="2">CECT 7929</strain>
    </source>
</reference>
<dbReference type="SUPFAM" id="SSF110087">
    <property type="entry name" value="DR1885-like metal-binding protein"/>
    <property type="match status" value="1"/>
</dbReference>
<dbReference type="RefSeq" id="WP_237468449.1">
    <property type="nucleotide sequence ID" value="NZ_CAKLDI010000002.1"/>
</dbReference>
<evidence type="ECO:0008006" key="4">
    <source>
        <dbReference type="Google" id="ProtNLM"/>
    </source>
</evidence>
<accession>A0ABN8E200</accession>
<organism evidence="2 3">
    <name type="scientific">Vibrio stylophorae</name>
    <dbReference type="NCBI Taxonomy" id="659351"/>
    <lineage>
        <taxon>Bacteria</taxon>
        <taxon>Pseudomonadati</taxon>
        <taxon>Pseudomonadota</taxon>
        <taxon>Gammaproteobacteria</taxon>
        <taxon>Vibrionales</taxon>
        <taxon>Vibrionaceae</taxon>
        <taxon>Vibrio</taxon>
    </lineage>
</organism>
<dbReference type="InterPro" id="IPR007410">
    <property type="entry name" value="LpqE-like"/>
</dbReference>
<evidence type="ECO:0000313" key="3">
    <source>
        <dbReference type="Proteomes" id="UP000838672"/>
    </source>
</evidence>
<dbReference type="Pfam" id="PF04314">
    <property type="entry name" value="PCuAC"/>
    <property type="match status" value="1"/>
</dbReference>